<accession>A0A6J7HPC1</accession>
<evidence type="ECO:0000313" key="1">
    <source>
        <dbReference type="EMBL" id="CAB4920216.1"/>
    </source>
</evidence>
<dbReference type="AlphaFoldDB" id="A0A6J7HPC1"/>
<protein>
    <submittedName>
        <fullName evidence="1">Unannotated protein</fullName>
    </submittedName>
</protein>
<sequence length="271" mass="30089">MPAQFRQHPRPGVRLDLAVRCDSLEEMLGSDVRGHDDHRVPEIDLPALRIGDPAVIEHLQQGIEDVGMGLLDLVEEHHGVRLATHRLSELTPLVIPDIPGGRTDEPTHRVPLLVLAHIQAHHVVFAVEEGTGQRLCELGLPHTCRSQEDERTDRPARITDTRPCSDYRVCDQLYRLVLTDDPLVQDLVELQQLLPLAFLQSSDRDTRPCGHDLCDLVFGDHLAQQRIPALPGSQLLLRRLEPAFQRGDLAVPQLGGPIEVVIAFGLLGLVA</sequence>
<dbReference type="AntiFam" id="ANF00007">
    <property type="entry name" value="Shadow ORF (opposite clpB)"/>
</dbReference>
<gene>
    <name evidence="1" type="ORF">UFOPK3472_03537</name>
</gene>
<organism evidence="1">
    <name type="scientific">freshwater metagenome</name>
    <dbReference type="NCBI Taxonomy" id="449393"/>
    <lineage>
        <taxon>unclassified sequences</taxon>
        <taxon>metagenomes</taxon>
        <taxon>ecological metagenomes</taxon>
    </lineage>
</organism>
<name>A0A6J7HPC1_9ZZZZ</name>
<reference evidence="1" key="1">
    <citation type="submission" date="2020-05" db="EMBL/GenBank/DDBJ databases">
        <authorList>
            <person name="Chiriac C."/>
            <person name="Salcher M."/>
            <person name="Ghai R."/>
            <person name="Kavagutti S V."/>
        </authorList>
    </citation>
    <scope>NUCLEOTIDE SEQUENCE</scope>
</reference>
<dbReference type="EMBL" id="CAFBLX010000356">
    <property type="protein sequence ID" value="CAB4920216.1"/>
    <property type="molecule type" value="Genomic_DNA"/>
</dbReference>
<proteinExistence type="predicted"/>